<feature type="compositionally biased region" description="Pro residues" evidence="1">
    <location>
        <begin position="53"/>
        <end position="68"/>
    </location>
</feature>
<keyword evidence="2" id="KW-0732">Signal</keyword>
<name>A0ABY5YUS6_9ACTN</name>
<evidence type="ECO:0000313" key="4">
    <source>
        <dbReference type="Proteomes" id="UP001058271"/>
    </source>
</evidence>
<gene>
    <name evidence="3" type="ORF">Drose_19360</name>
</gene>
<evidence type="ECO:0000256" key="1">
    <source>
        <dbReference type="SAM" id="MobiDB-lite"/>
    </source>
</evidence>
<dbReference type="InterPro" id="IPR011044">
    <property type="entry name" value="Quino_amine_DH_bsu"/>
</dbReference>
<dbReference type="Proteomes" id="UP001058271">
    <property type="component" value="Chromosome"/>
</dbReference>
<evidence type="ECO:0000313" key="3">
    <source>
        <dbReference type="EMBL" id="UWZ33476.1"/>
    </source>
</evidence>
<dbReference type="SUPFAM" id="SSF50969">
    <property type="entry name" value="YVTN repeat-like/Quinoprotein amine dehydrogenase"/>
    <property type="match status" value="1"/>
</dbReference>
<protein>
    <submittedName>
        <fullName evidence="3">Uncharacterized protein</fullName>
    </submittedName>
</protein>
<evidence type="ECO:0000256" key="2">
    <source>
        <dbReference type="SAM" id="SignalP"/>
    </source>
</evidence>
<organism evidence="3 4">
    <name type="scientific">Dactylosporangium roseum</name>
    <dbReference type="NCBI Taxonomy" id="47989"/>
    <lineage>
        <taxon>Bacteria</taxon>
        <taxon>Bacillati</taxon>
        <taxon>Actinomycetota</taxon>
        <taxon>Actinomycetes</taxon>
        <taxon>Micromonosporales</taxon>
        <taxon>Micromonosporaceae</taxon>
        <taxon>Dactylosporangium</taxon>
    </lineage>
</organism>
<dbReference type="EMBL" id="CP073721">
    <property type="protein sequence ID" value="UWZ33476.1"/>
    <property type="molecule type" value="Genomic_DNA"/>
</dbReference>
<reference evidence="3" key="1">
    <citation type="submission" date="2021-04" db="EMBL/GenBank/DDBJ databases">
        <title>Biosynthetic gene clusters of Dactylosporangioum roseum.</title>
        <authorList>
            <person name="Hartkoorn R.C."/>
            <person name="Beaudoing E."/>
            <person name="Hot D."/>
            <person name="Moureu S."/>
        </authorList>
    </citation>
    <scope>NUCLEOTIDE SEQUENCE</scope>
    <source>
        <strain evidence="3">NRRL B-16295</strain>
    </source>
</reference>
<accession>A0ABY5YUS6</accession>
<proteinExistence type="predicted"/>
<sequence length="357" mass="38377">MRKFVPDRHSNSATHRGHARTTPTAGFLVAVALAAAGCSTPPPAAPQGSGSPSAPPPSTAAPAPPAAAPTPAERQPGDLPRGLLWYDAATRTVHVYNPATGARLHHSPVAGLPAATPELRRLLPSPDGRWAASSGCGDVHVLRWTGTGFSAVARHPRPGEQCFRDPRFRDGRVWWDIAYEYGASQRRVSTELAAPQTLREEVLPKSAPRQETPLSSADGTFTATVVERDTGLEDLRLKSVEPKQFEYQCVDRLDRTTLACGSIPPSSGHTRTEPYGRIAIATVDLAAKTVTVRSALPASDRQVTEFLVDPDGSRFLVHLDDGWHLISRAAGTPPALVTLPVPTVNRYKGEQQVVFWQ</sequence>
<feature type="region of interest" description="Disordered" evidence="1">
    <location>
        <begin position="40"/>
        <end position="80"/>
    </location>
</feature>
<feature type="signal peptide" evidence="2">
    <location>
        <begin position="1"/>
        <end position="44"/>
    </location>
</feature>
<feature type="region of interest" description="Disordered" evidence="1">
    <location>
        <begin position="1"/>
        <end position="21"/>
    </location>
</feature>
<feature type="compositionally biased region" description="Basic and acidic residues" evidence="1">
    <location>
        <begin position="1"/>
        <end position="10"/>
    </location>
</feature>
<feature type="chain" id="PRO_5046800804" evidence="2">
    <location>
        <begin position="45"/>
        <end position="357"/>
    </location>
</feature>
<dbReference type="RefSeq" id="WP_260722727.1">
    <property type="nucleotide sequence ID" value="NZ_BAAABS010000062.1"/>
</dbReference>
<keyword evidence="4" id="KW-1185">Reference proteome</keyword>